<feature type="transmembrane region" description="Helical" evidence="1">
    <location>
        <begin position="35"/>
        <end position="55"/>
    </location>
</feature>
<accession>A0A246JYY1</accession>
<name>A0A246JYY1_9SPHN</name>
<keyword evidence="1" id="KW-0812">Transmembrane</keyword>
<dbReference type="AlphaFoldDB" id="A0A246JYY1"/>
<feature type="transmembrane region" description="Helical" evidence="1">
    <location>
        <begin position="61"/>
        <end position="82"/>
    </location>
</feature>
<proteinExistence type="predicted"/>
<evidence type="ECO:0000313" key="2">
    <source>
        <dbReference type="EMBL" id="OWQ98391.1"/>
    </source>
</evidence>
<dbReference type="Proteomes" id="UP000197097">
    <property type="component" value="Unassembled WGS sequence"/>
</dbReference>
<reference evidence="2 3" key="1">
    <citation type="journal article" date="2002" name="Int. J. Syst. Evol. Microbiol.">
        <title>Sphingopyxis witflariensis sp. nov., isolated from activated sludge.</title>
        <authorList>
            <person name="Kampfer P."/>
            <person name="Witzenberger R."/>
            <person name="Denner E.B."/>
            <person name="Busse H.J."/>
            <person name="Neef A."/>
        </authorList>
    </citation>
    <scope>NUCLEOTIDE SEQUENCE [LARGE SCALE GENOMIC DNA]</scope>
    <source>
        <strain evidence="2 3">DSM 14551</strain>
    </source>
</reference>
<keyword evidence="3" id="KW-1185">Reference proteome</keyword>
<organism evidence="2 3">
    <name type="scientific">Sphingopyxis witflariensis</name>
    <dbReference type="NCBI Taxonomy" id="173675"/>
    <lineage>
        <taxon>Bacteria</taxon>
        <taxon>Pseudomonadati</taxon>
        <taxon>Pseudomonadota</taxon>
        <taxon>Alphaproteobacteria</taxon>
        <taxon>Sphingomonadales</taxon>
        <taxon>Sphingomonadaceae</taxon>
        <taxon>Sphingopyxis</taxon>
    </lineage>
</organism>
<keyword evidence="1" id="KW-1133">Transmembrane helix</keyword>
<sequence>MNEVVGILGWTTAMLGNPQVLIAGYLVARKPPSQPISYFLLLIAIVVCVAIHFALGASSRWGRDILCVSLATALATAIFSAFRSFRERRHRSELGAEV</sequence>
<comment type="caution">
    <text evidence="2">The sequence shown here is derived from an EMBL/GenBank/DDBJ whole genome shotgun (WGS) entry which is preliminary data.</text>
</comment>
<protein>
    <submittedName>
        <fullName evidence="2">Uncharacterized protein</fullName>
    </submittedName>
</protein>
<keyword evidence="1" id="KW-0472">Membrane</keyword>
<evidence type="ECO:0000313" key="3">
    <source>
        <dbReference type="Proteomes" id="UP000197097"/>
    </source>
</evidence>
<dbReference type="RefSeq" id="WP_144036725.1">
    <property type="nucleotide sequence ID" value="NZ_NISJ01000003.1"/>
</dbReference>
<gene>
    <name evidence="2" type="ORF">CDQ91_07855</name>
</gene>
<feature type="transmembrane region" description="Helical" evidence="1">
    <location>
        <begin position="6"/>
        <end position="28"/>
    </location>
</feature>
<evidence type="ECO:0000256" key="1">
    <source>
        <dbReference type="SAM" id="Phobius"/>
    </source>
</evidence>
<dbReference type="EMBL" id="NISJ01000003">
    <property type="protein sequence ID" value="OWQ98391.1"/>
    <property type="molecule type" value="Genomic_DNA"/>
</dbReference>